<evidence type="ECO:0008006" key="2">
    <source>
        <dbReference type="Google" id="ProtNLM"/>
    </source>
</evidence>
<reference evidence="1" key="1">
    <citation type="journal article" date="2015" name="Nature">
        <title>Complex archaea that bridge the gap between prokaryotes and eukaryotes.</title>
        <authorList>
            <person name="Spang A."/>
            <person name="Saw J.H."/>
            <person name="Jorgensen S.L."/>
            <person name="Zaremba-Niedzwiedzka K."/>
            <person name="Martijn J."/>
            <person name="Lind A.E."/>
            <person name="van Eijk R."/>
            <person name="Schleper C."/>
            <person name="Guy L."/>
            <person name="Ettema T.J."/>
        </authorList>
    </citation>
    <scope>NUCLEOTIDE SEQUENCE</scope>
</reference>
<feature type="non-terminal residue" evidence="1">
    <location>
        <position position="339"/>
    </location>
</feature>
<dbReference type="AlphaFoldDB" id="A0A0F8WNV9"/>
<comment type="caution">
    <text evidence="1">The sequence shown here is derived from an EMBL/GenBank/DDBJ whole genome shotgun (WGS) entry which is preliminary data.</text>
</comment>
<protein>
    <recommendedName>
        <fullName evidence="2">SF4 helicase domain-containing protein</fullName>
    </recommendedName>
</protein>
<feature type="non-terminal residue" evidence="1">
    <location>
        <position position="1"/>
    </location>
</feature>
<organism evidence="1">
    <name type="scientific">marine sediment metagenome</name>
    <dbReference type="NCBI Taxonomy" id="412755"/>
    <lineage>
        <taxon>unclassified sequences</taxon>
        <taxon>metagenomes</taxon>
        <taxon>ecological metagenomes</taxon>
    </lineage>
</organism>
<proteinExistence type="predicted"/>
<name>A0A0F8WNV9_9ZZZZ</name>
<dbReference type="Gene3D" id="3.40.50.300">
    <property type="entry name" value="P-loop containing nucleotide triphosphate hydrolases"/>
    <property type="match status" value="1"/>
</dbReference>
<evidence type="ECO:0000313" key="1">
    <source>
        <dbReference type="EMBL" id="KKK49955.1"/>
    </source>
</evidence>
<dbReference type="InterPro" id="IPR027417">
    <property type="entry name" value="P-loop_NTPase"/>
</dbReference>
<dbReference type="EMBL" id="LAZR01068269">
    <property type="protein sequence ID" value="KKK49955.1"/>
    <property type="molecule type" value="Genomic_DNA"/>
</dbReference>
<accession>A0A0F8WNV9</accession>
<sequence length="339" mass="39012">SLECAKEDLEESIVRQDPLKGEAVIANFQRVAVGSSGSVSMLRDSVEVSAAYLDEDEILFSFPGALGKVVGYFARGDLVSYLSFTNRGKSWWQWYTAQMGMYLGLKTVFITLEMPRSQMVRRAWQSMVGSPRKGQKVVIPYFEWNEGEGLFFIRSREENRKAVNVGEIADKQKSFRFQFRSGSSQVQYFPAYSATVDDLVAYLDGLEYYERFVPDIVVVDYADIIAPTHRGEYRHQIDDIWKRLRRLAQERNILLVTASQSGRSTARSDAREDDVAEDIRKLAHCSKMISLNQTRRDYERGIMRVNQLKERDGRRNYHTAMVLQCLDIGRPCLDSRMEN</sequence>
<gene>
    <name evidence="1" type="ORF">LCGC14_3129850</name>
</gene>
<dbReference type="SUPFAM" id="SSF52540">
    <property type="entry name" value="P-loop containing nucleoside triphosphate hydrolases"/>
    <property type="match status" value="1"/>
</dbReference>